<accession>A0AAN5CNZ6</accession>
<reference evidence="3" key="1">
    <citation type="submission" date="2022-10" db="EMBL/GenBank/DDBJ databases">
        <title>Genome assembly of Pristionchus species.</title>
        <authorList>
            <person name="Yoshida K."/>
            <person name="Sommer R.J."/>
        </authorList>
    </citation>
    <scope>NUCLEOTIDE SEQUENCE [LARGE SCALE GENOMIC DNA]</scope>
    <source>
        <strain evidence="3">RS5460</strain>
    </source>
</reference>
<feature type="transmembrane region" description="Helical" evidence="1">
    <location>
        <begin position="193"/>
        <end position="213"/>
    </location>
</feature>
<comment type="caution">
    <text evidence="2">The sequence shown here is derived from an EMBL/GenBank/DDBJ whole genome shotgun (WGS) entry which is preliminary data.</text>
</comment>
<organism evidence="2 3">
    <name type="scientific">Pristionchus mayeri</name>
    <dbReference type="NCBI Taxonomy" id="1317129"/>
    <lineage>
        <taxon>Eukaryota</taxon>
        <taxon>Metazoa</taxon>
        <taxon>Ecdysozoa</taxon>
        <taxon>Nematoda</taxon>
        <taxon>Chromadorea</taxon>
        <taxon>Rhabditida</taxon>
        <taxon>Rhabditina</taxon>
        <taxon>Diplogasteromorpha</taxon>
        <taxon>Diplogasteroidea</taxon>
        <taxon>Neodiplogasteridae</taxon>
        <taxon>Pristionchus</taxon>
    </lineage>
</organism>
<keyword evidence="3" id="KW-1185">Reference proteome</keyword>
<evidence type="ECO:0000313" key="3">
    <source>
        <dbReference type="Proteomes" id="UP001328107"/>
    </source>
</evidence>
<dbReference type="AlphaFoldDB" id="A0AAN5CNZ6"/>
<keyword evidence="1" id="KW-0812">Transmembrane</keyword>
<feature type="transmembrane region" description="Helical" evidence="1">
    <location>
        <begin position="272"/>
        <end position="295"/>
    </location>
</feature>
<feature type="transmembrane region" description="Helical" evidence="1">
    <location>
        <begin position="69"/>
        <end position="89"/>
    </location>
</feature>
<feature type="transmembrane region" description="Helical" evidence="1">
    <location>
        <begin position="147"/>
        <end position="172"/>
    </location>
</feature>
<sequence length="357" mass="40811">MEGSGEDPPLLSIDVDTPLDAQPTTVIQDTLLRDGNFTMNPYRIAWVGMETVVFLLVCILTVSSKRDFIKVFLTFLLFSIACQIGLDIFSEVKASFDQFPSSSLNWDFYYGDYNNIHIRFLPNEVLRMQEDILVHYTSYTIYRGLPILSLLSFIFSDWLFWNLLFSSIPLMMYSFRSILRPEHTPYLPFWPPFLHLQPLPLIFTGGDLLLAYLQSHNGILIALSALIKLSALIATLTVILLILVSPFLLCHRLASRTKSSGFVYIRSARSRLVWISLYLLLNHTLYIPYTVWAALSTWKDLSVLFSIDDGFSDWIATNAFLLHISLLSVRAPILLISSLFLLPNIRHSFVLVFCCCI</sequence>
<proteinExistence type="predicted"/>
<feature type="transmembrane region" description="Helical" evidence="1">
    <location>
        <begin position="219"/>
        <end position="251"/>
    </location>
</feature>
<feature type="transmembrane region" description="Helical" evidence="1">
    <location>
        <begin position="44"/>
        <end position="62"/>
    </location>
</feature>
<feature type="non-terminal residue" evidence="2">
    <location>
        <position position="357"/>
    </location>
</feature>
<protein>
    <submittedName>
        <fullName evidence="2">Uncharacterized protein</fullName>
    </submittedName>
</protein>
<keyword evidence="1" id="KW-0472">Membrane</keyword>
<keyword evidence="1" id="KW-1133">Transmembrane helix</keyword>
<evidence type="ECO:0000313" key="2">
    <source>
        <dbReference type="EMBL" id="GMR47981.1"/>
    </source>
</evidence>
<dbReference type="Proteomes" id="UP001328107">
    <property type="component" value="Unassembled WGS sequence"/>
</dbReference>
<dbReference type="EMBL" id="BTRK01000004">
    <property type="protein sequence ID" value="GMR47981.1"/>
    <property type="molecule type" value="Genomic_DNA"/>
</dbReference>
<name>A0AAN5CNZ6_9BILA</name>
<feature type="transmembrane region" description="Helical" evidence="1">
    <location>
        <begin position="315"/>
        <end position="342"/>
    </location>
</feature>
<evidence type="ECO:0000256" key="1">
    <source>
        <dbReference type="SAM" id="Phobius"/>
    </source>
</evidence>
<gene>
    <name evidence="2" type="ORF">PMAYCL1PPCAC_18176</name>
</gene>